<protein>
    <recommendedName>
        <fullName evidence="3">histidine kinase</fullName>
        <ecNumber evidence="3">2.7.13.3</ecNumber>
    </recommendedName>
</protein>
<dbReference type="Gene3D" id="3.30.450.20">
    <property type="entry name" value="PAS domain"/>
    <property type="match status" value="1"/>
</dbReference>
<keyword evidence="12 13" id="KW-0472">Membrane</keyword>
<dbReference type="PROSITE" id="PS50109">
    <property type="entry name" value="HIS_KIN"/>
    <property type="match status" value="1"/>
</dbReference>
<keyword evidence="10 13" id="KW-1133">Transmembrane helix</keyword>
<dbReference type="SUPFAM" id="SSF55785">
    <property type="entry name" value="PYP-like sensor domain (PAS domain)"/>
    <property type="match status" value="1"/>
</dbReference>
<evidence type="ECO:0000256" key="12">
    <source>
        <dbReference type="ARBA" id="ARBA00023136"/>
    </source>
</evidence>
<dbReference type="RefSeq" id="WP_376888058.1">
    <property type="nucleotide sequence ID" value="NZ_JBHUHR010000045.1"/>
</dbReference>
<evidence type="ECO:0000256" key="7">
    <source>
        <dbReference type="ARBA" id="ARBA00022741"/>
    </source>
</evidence>
<dbReference type="PROSITE" id="PS50113">
    <property type="entry name" value="PAC"/>
    <property type="match status" value="1"/>
</dbReference>
<dbReference type="InterPro" id="IPR029095">
    <property type="entry name" value="NarX-like_N"/>
</dbReference>
<evidence type="ECO:0000256" key="5">
    <source>
        <dbReference type="ARBA" id="ARBA00022679"/>
    </source>
</evidence>
<comment type="subcellular location">
    <subcellularLocation>
        <location evidence="2">Membrane</location>
        <topology evidence="2">Multi-pass membrane protein</topology>
    </subcellularLocation>
</comment>
<reference evidence="17" key="1">
    <citation type="journal article" date="2019" name="Int. J. Syst. Evol. Microbiol.">
        <title>The Global Catalogue of Microorganisms (GCM) 10K type strain sequencing project: providing services to taxonomists for standard genome sequencing and annotation.</title>
        <authorList>
            <consortium name="The Broad Institute Genomics Platform"/>
            <consortium name="The Broad Institute Genome Sequencing Center for Infectious Disease"/>
            <person name="Wu L."/>
            <person name="Ma J."/>
        </authorList>
    </citation>
    <scope>NUCLEOTIDE SEQUENCE [LARGE SCALE GENOMIC DNA]</scope>
    <source>
        <strain evidence="17">CGMCC 1.15180</strain>
    </source>
</reference>
<keyword evidence="17" id="KW-1185">Reference proteome</keyword>
<dbReference type="InterPro" id="IPR035965">
    <property type="entry name" value="PAS-like_dom_sf"/>
</dbReference>
<dbReference type="Proteomes" id="UP001597361">
    <property type="component" value="Unassembled WGS sequence"/>
</dbReference>
<dbReference type="SMART" id="SM00387">
    <property type="entry name" value="HATPase_c"/>
    <property type="match status" value="1"/>
</dbReference>
<dbReference type="InterPro" id="IPR000014">
    <property type="entry name" value="PAS"/>
</dbReference>
<keyword evidence="7" id="KW-0547">Nucleotide-binding</keyword>
<keyword evidence="6 13" id="KW-0812">Transmembrane</keyword>
<evidence type="ECO:0000256" key="3">
    <source>
        <dbReference type="ARBA" id="ARBA00012438"/>
    </source>
</evidence>
<dbReference type="EC" id="2.7.13.3" evidence="3"/>
<dbReference type="Pfam" id="PF07730">
    <property type="entry name" value="HisKA_3"/>
    <property type="match status" value="1"/>
</dbReference>
<comment type="caution">
    <text evidence="16">The sequence shown here is derived from an EMBL/GenBank/DDBJ whole genome shotgun (WGS) entry which is preliminary data.</text>
</comment>
<dbReference type="SUPFAM" id="SSF55874">
    <property type="entry name" value="ATPase domain of HSP90 chaperone/DNA topoisomerase II/histidine kinase"/>
    <property type="match status" value="1"/>
</dbReference>
<evidence type="ECO:0000256" key="9">
    <source>
        <dbReference type="ARBA" id="ARBA00022840"/>
    </source>
</evidence>
<dbReference type="InterPro" id="IPR036890">
    <property type="entry name" value="HATPase_C_sf"/>
</dbReference>
<dbReference type="InterPro" id="IPR000700">
    <property type="entry name" value="PAS-assoc_C"/>
</dbReference>
<dbReference type="Gene3D" id="1.20.5.1930">
    <property type="match status" value="1"/>
</dbReference>
<dbReference type="CDD" id="cd16917">
    <property type="entry name" value="HATPase_UhpB-NarQ-NarX-like"/>
    <property type="match status" value="1"/>
</dbReference>
<evidence type="ECO:0000256" key="2">
    <source>
        <dbReference type="ARBA" id="ARBA00004141"/>
    </source>
</evidence>
<feature type="domain" description="Histidine kinase" evidence="14">
    <location>
        <begin position="404"/>
        <end position="603"/>
    </location>
</feature>
<keyword evidence="5" id="KW-0808">Transferase</keyword>
<evidence type="ECO:0000256" key="11">
    <source>
        <dbReference type="ARBA" id="ARBA00023012"/>
    </source>
</evidence>
<sequence>MKSETSGKLKFENLRWRYLMALSAIALTIIISQTLLQHHISRQITDSAEINLSGRQRMLSQRISKAVLMLSISNDSLGSKQYANELNKSLQEWTNAHQALQYGNSSLGVKGVGDEVIKSMFAEIQPSFDLMVDRSQKILDVVSQRPAQAELDSVWVSDILEHESVFLAGMDEIVYTFDQLAYQKVVKLRKIEIILLVITLVLIFIEVRFIFWPSALLIRSNFAQLSESETNAKAMALELASLYDTLENSYLEIVDTDVAIEDLVLFGKCRSDGDFTMVSEQFSEIMQFINPPENFFVWLQDQGVEELYVSKIRELLLEGRSWDGELRLFNSEGDFVWLDMHLTPVLALDGSVSEILLVAADMTDVKEARVKSQEIHREKLEKKLKEQQYRSSLILEGQEEERRRISRDLHDGIGQYLTALKYSLDGINDVKSKQELIRLDVSKDLIGKVIKEVRRVSFHLTPVALSDYGIASVLHKFSQEMSKISRIPVTFENQTGFISRLESKVENNIYRVVQEAVNNSIKYSEASEIKIQLSHNSRYLHLEISDDGVGFDYTKLKDEGHFKSSGHGIFNIKERVNLINGNFELQTSKGNGTVIRIEIELENKLVAQI</sequence>
<evidence type="ECO:0000313" key="16">
    <source>
        <dbReference type="EMBL" id="MFD2036735.1"/>
    </source>
</evidence>
<keyword evidence="9 16" id="KW-0067">ATP-binding</keyword>
<gene>
    <name evidence="16" type="ORF">ACFSKL_18165</name>
</gene>
<evidence type="ECO:0000256" key="1">
    <source>
        <dbReference type="ARBA" id="ARBA00000085"/>
    </source>
</evidence>
<evidence type="ECO:0000259" key="15">
    <source>
        <dbReference type="PROSITE" id="PS50113"/>
    </source>
</evidence>
<dbReference type="InterPro" id="IPR050482">
    <property type="entry name" value="Sensor_HK_TwoCompSys"/>
</dbReference>
<comment type="catalytic activity">
    <reaction evidence="1">
        <text>ATP + protein L-histidine = ADP + protein N-phospho-L-histidine.</text>
        <dbReference type="EC" id="2.7.13.3"/>
    </reaction>
</comment>
<dbReference type="SMART" id="SM00086">
    <property type="entry name" value="PAC"/>
    <property type="match status" value="1"/>
</dbReference>
<evidence type="ECO:0000256" key="4">
    <source>
        <dbReference type="ARBA" id="ARBA00022553"/>
    </source>
</evidence>
<evidence type="ECO:0000256" key="10">
    <source>
        <dbReference type="ARBA" id="ARBA00022989"/>
    </source>
</evidence>
<dbReference type="Pfam" id="PF13675">
    <property type="entry name" value="PilJ"/>
    <property type="match status" value="1"/>
</dbReference>
<feature type="transmembrane region" description="Helical" evidence="13">
    <location>
        <begin position="16"/>
        <end position="36"/>
    </location>
</feature>
<organism evidence="16 17">
    <name type="scientific">Belliella marina</name>
    <dbReference type="NCBI Taxonomy" id="1644146"/>
    <lineage>
        <taxon>Bacteria</taxon>
        <taxon>Pseudomonadati</taxon>
        <taxon>Bacteroidota</taxon>
        <taxon>Cytophagia</taxon>
        <taxon>Cytophagales</taxon>
        <taxon>Cyclobacteriaceae</taxon>
        <taxon>Belliella</taxon>
    </lineage>
</organism>
<dbReference type="InterPro" id="IPR001610">
    <property type="entry name" value="PAC"/>
</dbReference>
<proteinExistence type="predicted"/>
<feature type="domain" description="PAC" evidence="15">
    <location>
        <begin position="322"/>
        <end position="374"/>
    </location>
</feature>
<keyword evidence="8" id="KW-0418">Kinase</keyword>
<evidence type="ECO:0000256" key="8">
    <source>
        <dbReference type="ARBA" id="ARBA00022777"/>
    </source>
</evidence>
<dbReference type="InterPro" id="IPR011712">
    <property type="entry name" value="Sig_transdc_His_kin_sub3_dim/P"/>
</dbReference>
<dbReference type="Pfam" id="PF02518">
    <property type="entry name" value="HATPase_c"/>
    <property type="match status" value="1"/>
</dbReference>
<dbReference type="EMBL" id="JBHUHR010000045">
    <property type="protein sequence ID" value="MFD2036735.1"/>
    <property type="molecule type" value="Genomic_DNA"/>
</dbReference>
<evidence type="ECO:0000259" key="14">
    <source>
        <dbReference type="PROSITE" id="PS50109"/>
    </source>
</evidence>
<dbReference type="InterPro" id="IPR003594">
    <property type="entry name" value="HATPase_dom"/>
</dbReference>
<evidence type="ECO:0000256" key="13">
    <source>
        <dbReference type="SAM" id="Phobius"/>
    </source>
</evidence>
<keyword evidence="4" id="KW-0597">Phosphoprotein</keyword>
<evidence type="ECO:0000256" key="6">
    <source>
        <dbReference type="ARBA" id="ARBA00022692"/>
    </source>
</evidence>
<dbReference type="GO" id="GO:0005524">
    <property type="term" value="F:ATP binding"/>
    <property type="evidence" value="ECO:0007669"/>
    <property type="project" value="UniProtKB-KW"/>
</dbReference>
<evidence type="ECO:0000313" key="17">
    <source>
        <dbReference type="Proteomes" id="UP001597361"/>
    </source>
</evidence>
<feature type="transmembrane region" description="Helical" evidence="13">
    <location>
        <begin position="193"/>
        <end position="212"/>
    </location>
</feature>
<dbReference type="Gene3D" id="3.30.565.10">
    <property type="entry name" value="Histidine kinase-like ATPase, C-terminal domain"/>
    <property type="match status" value="1"/>
</dbReference>
<dbReference type="PANTHER" id="PTHR24421">
    <property type="entry name" value="NITRATE/NITRITE SENSOR PROTEIN NARX-RELATED"/>
    <property type="match status" value="1"/>
</dbReference>
<accession>A0ABW4VV28</accession>
<dbReference type="PANTHER" id="PTHR24421:SF10">
    <property type="entry name" value="NITRATE_NITRITE SENSOR PROTEIN NARQ"/>
    <property type="match status" value="1"/>
</dbReference>
<dbReference type="InterPro" id="IPR005467">
    <property type="entry name" value="His_kinase_dom"/>
</dbReference>
<name>A0ABW4VV28_9BACT</name>
<dbReference type="CDD" id="cd00130">
    <property type="entry name" value="PAS"/>
    <property type="match status" value="1"/>
</dbReference>
<keyword evidence="11" id="KW-0902">Two-component regulatory system</keyword>